<dbReference type="RefSeq" id="WP_323575379.1">
    <property type="nucleotide sequence ID" value="NZ_JAYGJQ010000001.1"/>
</dbReference>
<feature type="chain" id="PRO_5045293169" evidence="1">
    <location>
        <begin position="18"/>
        <end position="135"/>
    </location>
</feature>
<comment type="caution">
    <text evidence="2">The sequence shown here is derived from an EMBL/GenBank/DDBJ whole genome shotgun (WGS) entry which is preliminary data.</text>
</comment>
<keyword evidence="3" id="KW-1185">Reference proteome</keyword>
<gene>
    <name evidence="2" type="ORF">SHI21_06040</name>
</gene>
<evidence type="ECO:0000313" key="3">
    <source>
        <dbReference type="Proteomes" id="UP001302274"/>
    </source>
</evidence>
<sequence>MKTLLALFLLFPLSSFAKKPESDFNRAQTLWTNFRACESQIKNELNLINCIDGYINSKITRYEKGKLASYLAMGFSFSELFECKDVKDLLPLNPKEDEKYFCMNVLGNKSKLPGFITVTSENNKFKLNSIKYNDK</sequence>
<protein>
    <submittedName>
        <fullName evidence="2">Uncharacterized protein</fullName>
    </submittedName>
</protein>
<feature type="signal peptide" evidence="1">
    <location>
        <begin position="1"/>
        <end position="17"/>
    </location>
</feature>
<dbReference type="EMBL" id="JAYGJQ010000001">
    <property type="protein sequence ID" value="MEA9355749.1"/>
    <property type="molecule type" value="Genomic_DNA"/>
</dbReference>
<organism evidence="2 3">
    <name type="scientific">Bacteriovorax antarcticus</name>
    <dbReference type="NCBI Taxonomy" id="3088717"/>
    <lineage>
        <taxon>Bacteria</taxon>
        <taxon>Pseudomonadati</taxon>
        <taxon>Bdellovibrionota</taxon>
        <taxon>Bacteriovoracia</taxon>
        <taxon>Bacteriovoracales</taxon>
        <taxon>Bacteriovoracaceae</taxon>
        <taxon>Bacteriovorax</taxon>
    </lineage>
</organism>
<proteinExistence type="predicted"/>
<dbReference type="Proteomes" id="UP001302274">
    <property type="component" value="Unassembled WGS sequence"/>
</dbReference>
<evidence type="ECO:0000313" key="2">
    <source>
        <dbReference type="EMBL" id="MEA9355749.1"/>
    </source>
</evidence>
<name>A0ABU5VRS6_9BACT</name>
<accession>A0ABU5VRS6</accession>
<reference evidence="2 3" key="1">
    <citation type="submission" date="2023-11" db="EMBL/GenBank/DDBJ databases">
        <title>A Novel Polar Bacteriovorax (B. antarcticus) Isolated from the Biocrust in Antarctica.</title>
        <authorList>
            <person name="Mun W."/>
            <person name="Choi S.Y."/>
            <person name="Mitchell R.J."/>
        </authorList>
    </citation>
    <scope>NUCLEOTIDE SEQUENCE [LARGE SCALE GENOMIC DNA]</scope>
    <source>
        <strain evidence="2 3">PP10</strain>
    </source>
</reference>
<keyword evidence="1" id="KW-0732">Signal</keyword>
<evidence type="ECO:0000256" key="1">
    <source>
        <dbReference type="SAM" id="SignalP"/>
    </source>
</evidence>